<evidence type="ECO:0000313" key="5">
    <source>
        <dbReference type="Proteomes" id="UP000026915"/>
    </source>
</evidence>
<evidence type="ECO:0000256" key="2">
    <source>
        <dbReference type="SAM" id="SignalP"/>
    </source>
</evidence>
<protein>
    <recommendedName>
        <fullName evidence="3">Reverse transcriptase domain-containing protein</fullName>
    </recommendedName>
</protein>
<dbReference type="CDD" id="cd01650">
    <property type="entry name" value="RT_nLTR_like"/>
    <property type="match status" value="1"/>
</dbReference>
<dbReference type="InterPro" id="IPR005135">
    <property type="entry name" value="Endo/exonuclease/phosphatase"/>
</dbReference>
<sequence>MSLKLWLCLSNTLSSASSPGCHDCKIYVWHSKGSDLLEPTKSGGSITNTFLSFSRNEHDFNRVWIRQTWFIANQKIRVFKWSPDFQPEKKSSVVPVWISFPNLSAHLHDKSALMMVARTVGKPLFVDEATANRICPSVARVCVEYDCQKPPLDHIWIVSRNRKTETMTGGLSQRVEFAKLPKYCRHYCHVGHAMTECMVLGNKPASTKPKISQPPRTGQELKDYPARQNPQTQDQQSAAKREQKDLIPNGANQNDGARFSAPKQSKIWHAVGTSGTKNPKGKDKAPSGSKQVQTAVSNSFEAIRDENMEEQKNLEKQGQTEMNSGQSNAENASSRKNIRRTRDTATTPQQLSADGEMRNVPDVGTNEAKNATSNLQRGKDECQRKEIPQLDGTGRGKKIENNASKESQNRSFEFDKNEKTSTARRNMHEASDSSIQELQPIQGERAVSVEGKAETVATKLDSGRRVQPLQLLQKERKTSGQAPSHAGDNKTDEENDQDVEQLIPENEHLTSGRQPKLQKKAKPILSKLAPSFSMDIDMVSAAPLFEMTNDNDGSQLRPAKDVTKADNSAICLKSLPSEPGKCLLNKQSDSFPSIVDACYSSDFQSSFGLPRVHRRRKSDSFIPTPNYWNFVHATDPLECLHVKLSLPWLPHPLSATFVYAKCTRQERMELWNCLRSLSADMQGPWMVGGDFNTIVSCAERLNGAPPHGGSMEDFVATLFDCGLIDAGFEGNSFTWTNNHMFQRLDRVVYNPEWAHCFSSTRVQHLNRDGSDHCPLLISCATASQKGPSTFRFLHAWTKHHDFLPFVERSWQVPLNSSGLTAFWIKQQRLKRDLKWWNKQIFGDIFEKLKRAEIEVEKREKDFQQDPSSINRNLMNKAYAKLNRQLSIEELFWFDSSLIPRTISITDNEFLCAAPSLKEINEVVFNIDKDSVVGPDGFSSLFYQHCWDIIKQDLLEAVLDFFNGAPMPQGVTSTTLVLLPKKPNSCQWSDFRPISLCTVLNKIVTKMLANRLSKILPSIISENQSGFVNGRLISDNILLAQELIGKLDAKARGGNVVLKLDMAKAYDRLNWDFLYLMMKQFGFNDRWISMIKACISNCWFSLLINGSLVGYFKSERGLRQGDSISPLLFILAADYLSRGINQLFSHHKSLLYLSGCFMPISHLAFADDIVIFTNGCRPALQKILVFLQEYEEVSGQQVNHQKSCFITANGCPMTMRQIIAHTTGFQHKTLPVIYLGVPLHKGPKKVTLFDSLITKIRDLLKPPVVVIEKIERLFNSFLWGDSTNDKRIHWVAWHKLTFSCSERGLDIWRLTDMVDAFSMKLWWRFYTCEGLWTNFLKTKYCMGQIPHYVQPKLHDSQVWKRMVRGREVAIQNTRWRIGKGSLFFWHDCWMGDQPLVTSFSHFRNDMSTVHNFFNGHNWDVDKLKLYLPINLVDEILQIPFDRSQDDVAYWSLTSNGEFSTRSAWEAIRLRQSPNMIQQSQKGSHDIRYLLASIRKCLNFFSFRISHIFREGNQAADFLSNKGHTHQSLHVFSEAQGELYALAIVGDLHSIVASIVMHIKWSFLLFSTFSTLTYAHVILEARYRSPSLLLGWLLLGPACFAEWQSYFLQMPRFPPSLLTLSRQRALSPKPCLTAACLQLANWVLSFAQSISATFLPFEILP</sequence>
<feature type="region of interest" description="Disordered" evidence="1">
    <location>
        <begin position="205"/>
        <end position="242"/>
    </location>
</feature>
<feature type="domain" description="Reverse transcriptase" evidence="3">
    <location>
        <begin position="959"/>
        <end position="1238"/>
    </location>
</feature>
<reference evidence="4 5" key="1">
    <citation type="journal article" date="2013" name="Genome Biol.">
        <title>The genome sequence of the most widely cultivated cacao type and its use to identify candidate genes regulating pod color.</title>
        <authorList>
            <person name="Motamayor J.C."/>
            <person name="Mockaitis K."/>
            <person name="Schmutz J."/>
            <person name="Haiminen N."/>
            <person name="Iii D.L."/>
            <person name="Cornejo O."/>
            <person name="Findley S.D."/>
            <person name="Zheng P."/>
            <person name="Utro F."/>
            <person name="Royaert S."/>
            <person name="Saski C."/>
            <person name="Jenkins J."/>
            <person name="Podicheti R."/>
            <person name="Zhao M."/>
            <person name="Scheffler B.E."/>
            <person name="Stack J.C."/>
            <person name="Feltus F.A."/>
            <person name="Mustiga G.M."/>
            <person name="Amores F."/>
            <person name="Phillips W."/>
            <person name="Marelli J.P."/>
            <person name="May G.D."/>
            <person name="Shapiro H."/>
            <person name="Ma J."/>
            <person name="Bustamante C.D."/>
            <person name="Schnell R.J."/>
            <person name="Main D."/>
            <person name="Gilbert D."/>
            <person name="Parida L."/>
            <person name="Kuhn D.N."/>
        </authorList>
    </citation>
    <scope>NUCLEOTIDE SEQUENCE [LARGE SCALE GENOMIC DNA]</scope>
    <source>
        <strain evidence="5">cv. Matina 1-6</strain>
    </source>
</reference>
<dbReference type="PROSITE" id="PS50878">
    <property type="entry name" value="RT_POL"/>
    <property type="match status" value="1"/>
</dbReference>
<feature type="compositionally biased region" description="Polar residues" evidence="1">
    <location>
        <begin position="316"/>
        <end position="335"/>
    </location>
</feature>
<organism evidence="4 5">
    <name type="scientific">Theobroma cacao</name>
    <name type="common">Cacao</name>
    <name type="synonym">Cocoa</name>
    <dbReference type="NCBI Taxonomy" id="3641"/>
    <lineage>
        <taxon>Eukaryota</taxon>
        <taxon>Viridiplantae</taxon>
        <taxon>Streptophyta</taxon>
        <taxon>Embryophyta</taxon>
        <taxon>Tracheophyta</taxon>
        <taxon>Spermatophyta</taxon>
        <taxon>Magnoliopsida</taxon>
        <taxon>eudicotyledons</taxon>
        <taxon>Gunneridae</taxon>
        <taxon>Pentapetalae</taxon>
        <taxon>rosids</taxon>
        <taxon>malvids</taxon>
        <taxon>Malvales</taxon>
        <taxon>Malvaceae</taxon>
        <taxon>Byttnerioideae</taxon>
        <taxon>Theobroma</taxon>
    </lineage>
</organism>
<dbReference type="SUPFAM" id="SSF56219">
    <property type="entry name" value="DNase I-like"/>
    <property type="match status" value="1"/>
</dbReference>
<proteinExistence type="predicted"/>
<dbReference type="PANTHER" id="PTHR46890">
    <property type="entry name" value="NON-LTR RETROLELEMENT REVERSE TRANSCRIPTASE-LIKE PROTEIN-RELATED"/>
    <property type="match status" value="1"/>
</dbReference>
<dbReference type="InterPro" id="IPR036691">
    <property type="entry name" value="Endo/exonu/phosph_ase_sf"/>
</dbReference>
<dbReference type="Gramene" id="EOX96782">
    <property type="protein sequence ID" value="EOX96782"/>
    <property type="gene ID" value="TCM_005953"/>
</dbReference>
<evidence type="ECO:0000313" key="4">
    <source>
        <dbReference type="EMBL" id="EOX96782.1"/>
    </source>
</evidence>
<feature type="compositionally biased region" description="Basic and acidic residues" evidence="1">
    <location>
        <begin position="377"/>
        <end position="388"/>
    </location>
</feature>
<dbReference type="EMBL" id="CM001879">
    <property type="protein sequence ID" value="EOX96782.1"/>
    <property type="molecule type" value="Genomic_DNA"/>
</dbReference>
<feature type="compositionally biased region" description="Polar residues" evidence="1">
    <location>
        <begin position="228"/>
        <end position="238"/>
    </location>
</feature>
<gene>
    <name evidence="4" type="ORF">TCM_005953</name>
</gene>
<feature type="region of interest" description="Disordered" evidence="1">
    <location>
        <begin position="311"/>
        <end position="497"/>
    </location>
</feature>
<dbReference type="eggNOG" id="KOG1075">
    <property type="taxonomic scope" value="Eukaryota"/>
</dbReference>
<dbReference type="HOGENOM" id="CLU_001916_0_0_1"/>
<dbReference type="Proteomes" id="UP000026915">
    <property type="component" value="Chromosome 1"/>
</dbReference>
<dbReference type="InterPro" id="IPR000477">
    <property type="entry name" value="RT_dom"/>
</dbReference>
<feature type="compositionally biased region" description="Basic and acidic residues" evidence="1">
    <location>
        <begin position="412"/>
        <end position="431"/>
    </location>
</feature>
<evidence type="ECO:0000256" key="1">
    <source>
        <dbReference type="SAM" id="MobiDB-lite"/>
    </source>
</evidence>
<dbReference type="InterPro" id="IPR052343">
    <property type="entry name" value="Retrotransposon-Effector_Assoc"/>
</dbReference>
<feature type="signal peptide" evidence="2">
    <location>
        <begin position="1"/>
        <end position="16"/>
    </location>
</feature>
<dbReference type="InParanoid" id="A0A061DWK5"/>
<dbReference type="SUPFAM" id="SSF56672">
    <property type="entry name" value="DNA/RNA polymerases"/>
    <property type="match status" value="1"/>
</dbReference>
<evidence type="ECO:0000259" key="3">
    <source>
        <dbReference type="PROSITE" id="PS50878"/>
    </source>
</evidence>
<feature type="region of interest" description="Disordered" evidence="1">
    <location>
        <begin position="269"/>
        <end position="296"/>
    </location>
</feature>
<dbReference type="Gene3D" id="3.60.10.10">
    <property type="entry name" value="Endonuclease/exonuclease/phosphatase"/>
    <property type="match status" value="1"/>
</dbReference>
<dbReference type="Pfam" id="PF03372">
    <property type="entry name" value="Exo_endo_phos"/>
    <property type="match status" value="1"/>
</dbReference>
<dbReference type="Pfam" id="PF00078">
    <property type="entry name" value="RVT_1"/>
    <property type="match status" value="1"/>
</dbReference>
<keyword evidence="2" id="KW-0732">Signal</keyword>
<feature type="compositionally biased region" description="Polar residues" evidence="1">
    <location>
        <begin position="367"/>
        <end position="376"/>
    </location>
</feature>
<accession>A0A061DWK5</accession>
<keyword evidence="5" id="KW-1185">Reference proteome</keyword>
<feature type="chain" id="PRO_5001596761" description="Reverse transcriptase domain-containing protein" evidence="2">
    <location>
        <begin position="17"/>
        <end position="1659"/>
    </location>
</feature>
<name>A0A061DWK5_THECC</name>
<feature type="compositionally biased region" description="Polar residues" evidence="1">
    <location>
        <begin position="401"/>
        <end position="411"/>
    </location>
</feature>
<dbReference type="PANTHER" id="PTHR46890:SF48">
    <property type="entry name" value="RNA-DIRECTED DNA POLYMERASE"/>
    <property type="match status" value="1"/>
</dbReference>
<dbReference type="GO" id="GO:0003824">
    <property type="term" value="F:catalytic activity"/>
    <property type="evidence" value="ECO:0007669"/>
    <property type="project" value="InterPro"/>
</dbReference>
<dbReference type="InterPro" id="IPR043502">
    <property type="entry name" value="DNA/RNA_pol_sf"/>
</dbReference>